<dbReference type="Gene3D" id="3.40.50.620">
    <property type="entry name" value="HUPs"/>
    <property type="match status" value="2"/>
</dbReference>
<dbReference type="SUPFAM" id="SSF52402">
    <property type="entry name" value="Adenine nucleotide alpha hydrolases-like"/>
    <property type="match status" value="2"/>
</dbReference>
<proteinExistence type="inferred from homology"/>
<dbReference type="Pfam" id="PF00582">
    <property type="entry name" value="Usp"/>
    <property type="match status" value="2"/>
</dbReference>
<comment type="similarity">
    <text evidence="1">Belongs to the universal stress protein A family.</text>
</comment>
<evidence type="ECO:0000313" key="3">
    <source>
        <dbReference type="EMBL" id="BBX49896.1"/>
    </source>
</evidence>
<dbReference type="EMBL" id="AP022570">
    <property type="protein sequence ID" value="BBX49896.1"/>
    <property type="molecule type" value="Genomic_DNA"/>
</dbReference>
<accession>A0A6N4V370</accession>
<keyword evidence="4" id="KW-1185">Reference proteome</keyword>
<dbReference type="PANTHER" id="PTHR46268:SF6">
    <property type="entry name" value="UNIVERSAL STRESS PROTEIN UP12"/>
    <property type="match status" value="1"/>
</dbReference>
<evidence type="ECO:0000313" key="4">
    <source>
        <dbReference type="Proteomes" id="UP000466785"/>
    </source>
</evidence>
<reference evidence="3 4" key="1">
    <citation type="journal article" date="2019" name="Emerg. Microbes Infect.">
        <title>Comprehensive subspecies identification of 175 nontuberculous mycobacteria species based on 7547 genomic profiles.</title>
        <authorList>
            <person name="Matsumoto Y."/>
            <person name="Kinjo T."/>
            <person name="Motooka D."/>
            <person name="Nabeya D."/>
            <person name="Jung N."/>
            <person name="Uechi K."/>
            <person name="Horii T."/>
            <person name="Iida T."/>
            <person name="Fujita J."/>
            <person name="Nakamura S."/>
        </authorList>
    </citation>
    <scope>NUCLEOTIDE SEQUENCE [LARGE SCALE GENOMIC DNA]</scope>
    <source>
        <strain evidence="3 4">JCM 12603</strain>
    </source>
</reference>
<protein>
    <submittedName>
        <fullName evidence="3">Universal stress protein</fullName>
    </submittedName>
</protein>
<feature type="domain" description="UspA" evidence="2">
    <location>
        <begin position="169"/>
        <end position="300"/>
    </location>
</feature>
<dbReference type="AlphaFoldDB" id="A0A6N4V370"/>
<dbReference type="RefSeq" id="WP_163672745.1">
    <property type="nucleotide sequence ID" value="NZ_AP022570.1"/>
</dbReference>
<evidence type="ECO:0000259" key="2">
    <source>
        <dbReference type="Pfam" id="PF00582"/>
    </source>
</evidence>
<sequence length="302" mass="31827">MTAHSEHRNEQPNTRGIVVAVDGSAPSDTALEWAVREAASRKTPLTVVHVVRPPMVVAWPEMPPGPAYGESLEDHGRAVLDEATKRAEGFAQSLGGVTITSELHSETIMGTLIDMSKDAELIVVGCRGQGAVSRAVMGSVSSAMVHHSHCPVAVIHDDTPADQLAAAPVVVGIDGSPASEAATAIAFDAAARHRVPLVAVHAWSDATAIEYPGVTYEIMQGLGEEVLGERLAGWHERYPDVEVRRVVTCDKPAHQLLEQAEKAQLIVVGSHGRGGFAGMLLGSVSSKVVHSARIPVIVARQG</sequence>
<name>A0A6N4V370_9MYCO</name>
<gene>
    <name evidence="3" type="ORF">MPOR_09220</name>
</gene>
<organism evidence="3 4">
    <name type="scientific">Mycolicibacterium poriferae</name>
    <dbReference type="NCBI Taxonomy" id="39694"/>
    <lineage>
        <taxon>Bacteria</taxon>
        <taxon>Bacillati</taxon>
        <taxon>Actinomycetota</taxon>
        <taxon>Actinomycetes</taxon>
        <taxon>Mycobacteriales</taxon>
        <taxon>Mycobacteriaceae</taxon>
        <taxon>Mycolicibacterium</taxon>
    </lineage>
</organism>
<dbReference type="InterPro" id="IPR006016">
    <property type="entry name" value="UspA"/>
</dbReference>
<feature type="domain" description="UspA" evidence="2">
    <location>
        <begin position="16"/>
        <end position="156"/>
    </location>
</feature>
<dbReference type="KEGG" id="mpof:MPOR_09220"/>
<dbReference type="CDD" id="cd23944">
    <property type="entry name" value="USP_Rv2623_repeat1"/>
    <property type="match status" value="1"/>
</dbReference>
<dbReference type="PRINTS" id="PR01438">
    <property type="entry name" value="UNVRSLSTRESS"/>
</dbReference>
<dbReference type="InterPro" id="IPR006015">
    <property type="entry name" value="Universal_stress_UspA"/>
</dbReference>
<evidence type="ECO:0000256" key="1">
    <source>
        <dbReference type="ARBA" id="ARBA00008791"/>
    </source>
</evidence>
<dbReference type="PANTHER" id="PTHR46268">
    <property type="entry name" value="STRESS RESPONSE PROTEIN NHAX"/>
    <property type="match status" value="1"/>
</dbReference>
<dbReference type="InterPro" id="IPR014729">
    <property type="entry name" value="Rossmann-like_a/b/a_fold"/>
</dbReference>
<dbReference type="Proteomes" id="UP000466785">
    <property type="component" value="Chromosome"/>
</dbReference>